<organism evidence="1">
    <name type="scientific">Serratia fonticola</name>
    <dbReference type="NCBI Taxonomy" id="47917"/>
    <lineage>
        <taxon>Bacteria</taxon>
        <taxon>Pseudomonadati</taxon>
        <taxon>Pseudomonadota</taxon>
        <taxon>Gammaproteobacteria</taxon>
        <taxon>Enterobacterales</taxon>
        <taxon>Yersiniaceae</taxon>
        <taxon>Serratia</taxon>
    </lineage>
</organism>
<dbReference type="AlphaFoldDB" id="A0A4U9TZI8"/>
<name>A0A4U9TZI8_SERFO</name>
<protein>
    <recommendedName>
        <fullName evidence="2">STAS domain-containing protein</fullName>
    </recommendedName>
</protein>
<gene>
    <name evidence="1" type="ORF">NCTC12965_01908</name>
</gene>
<evidence type="ECO:0000313" key="1">
    <source>
        <dbReference type="EMBL" id="VTR24062.1"/>
    </source>
</evidence>
<dbReference type="EMBL" id="CABEEZ010000034">
    <property type="protein sequence ID" value="VTR24062.1"/>
    <property type="molecule type" value="Genomic_DNA"/>
</dbReference>
<sequence length="140" mass="15384">MAEQQLSTFLNLDETLHPPRILASGDWVLAHYRLLEPAVGQLQARLPANVVFDLSQLGSLDTAGATLLVNLLGDQRISDLKQLAPTLPVERRVLLKPLAVLCKDLSHHRQKTAGLAIELLANVGRSMENFWHNLVALLGV</sequence>
<accession>A0A4U9TZI8</accession>
<evidence type="ECO:0008006" key="2">
    <source>
        <dbReference type="Google" id="ProtNLM"/>
    </source>
</evidence>
<proteinExistence type="predicted"/>
<reference evidence="1" key="1">
    <citation type="submission" date="2019-05" db="EMBL/GenBank/DDBJ databases">
        <authorList>
            <consortium name="Pathogen Informatics"/>
        </authorList>
    </citation>
    <scope>NUCLEOTIDE SEQUENCE [LARGE SCALE GENOMIC DNA]</scope>
    <source>
        <strain evidence="1">NCTC12965</strain>
    </source>
</reference>